<evidence type="ECO:0000313" key="1">
    <source>
        <dbReference type="EnsemblPlants" id="AUR62012973-RA:cds"/>
    </source>
</evidence>
<evidence type="ECO:0008006" key="3">
    <source>
        <dbReference type="Google" id="ProtNLM"/>
    </source>
</evidence>
<dbReference type="EnsemblPlants" id="AUR62012973-RA">
    <property type="protein sequence ID" value="AUR62012973-RA:cds"/>
    <property type="gene ID" value="AUR62012973"/>
</dbReference>
<reference evidence="1" key="2">
    <citation type="submission" date="2021-03" db="UniProtKB">
        <authorList>
            <consortium name="EnsemblPlants"/>
        </authorList>
    </citation>
    <scope>IDENTIFICATION</scope>
</reference>
<reference evidence="1" key="1">
    <citation type="journal article" date="2017" name="Nature">
        <title>The genome of Chenopodium quinoa.</title>
        <authorList>
            <person name="Jarvis D.E."/>
            <person name="Ho Y.S."/>
            <person name="Lightfoot D.J."/>
            <person name="Schmoeckel S.M."/>
            <person name="Li B."/>
            <person name="Borm T.J.A."/>
            <person name="Ohyanagi H."/>
            <person name="Mineta K."/>
            <person name="Michell C.T."/>
            <person name="Saber N."/>
            <person name="Kharbatia N.M."/>
            <person name="Rupper R.R."/>
            <person name="Sharp A.R."/>
            <person name="Dally N."/>
            <person name="Boughton B.A."/>
            <person name="Woo Y.H."/>
            <person name="Gao G."/>
            <person name="Schijlen E.G.W.M."/>
            <person name="Guo X."/>
            <person name="Momin A.A."/>
            <person name="Negrao S."/>
            <person name="Al-Babili S."/>
            <person name="Gehring C."/>
            <person name="Roessner U."/>
            <person name="Jung C."/>
            <person name="Murphy K."/>
            <person name="Arold S.T."/>
            <person name="Gojobori T."/>
            <person name="van der Linden C.G."/>
            <person name="van Loo E.N."/>
            <person name="Jellen E.N."/>
            <person name="Maughan P.J."/>
            <person name="Tester M."/>
        </authorList>
    </citation>
    <scope>NUCLEOTIDE SEQUENCE [LARGE SCALE GENOMIC DNA]</scope>
    <source>
        <strain evidence="1">cv. PI 614886</strain>
    </source>
</reference>
<evidence type="ECO:0000313" key="2">
    <source>
        <dbReference type="Proteomes" id="UP000596660"/>
    </source>
</evidence>
<keyword evidence="2" id="KW-1185">Reference proteome</keyword>
<protein>
    <recommendedName>
        <fullName evidence="3">Late embryogenesis abundant protein LEA-2 subgroup domain-containing protein</fullName>
    </recommendedName>
</protein>
<organism evidence="1 2">
    <name type="scientific">Chenopodium quinoa</name>
    <name type="common">Quinoa</name>
    <dbReference type="NCBI Taxonomy" id="63459"/>
    <lineage>
        <taxon>Eukaryota</taxon>
        <taxon>Viridiplantae</taxon>
        <taxon>Streptophyta</taxon>
        <taxon>Embryophyta</taxon>
        <taxon>Tracheophyta</taxon>
        <taxon>Spermatophyta</taxon>
        <taxon>Magnoliopsida</taxon>
        <taxon>eudicotyledons</taxon>
        <taxon>Gunneridae</taxon>
        <taxon>Pentapetalae</taxon>
        <taxon>Caryophyllales</taxon>
        <taxon>Chenopodiaceae</taxon>
        <taxon>Chenopodioideae</taxon>
        <taxon>Atripliceae</taxon>
        <taxon>Chenopodium</taxon>
    </lineage>
</organism>
<proteinExistence type="predicted"/>
<accession>A0A803LG76</accession>
<dbReference type="AlphaFoldDB" id="A0A803LG76"/>
<dbReference type="Gramene" id="AUR62012973-RA">
    <property type="protein sequence ID" value="AUR62012973-RA:cds"/>
    <property type="gene ID" value="AUR62012973"/>
</dbReference>
<dbReference type="Proteomes" id="UP000596660">
    <property type="component" value="Unplaced"/>
</dbReference>
<name>A0A803LG76_CHEQI</name>
<sequence length="211" mass="23630">MHAKTDSDVTSMATNMVFLDYTIQAGMDGTGVPTDMLSLNSTVRISYKNPATFFGVHVTSTPFELYYYQLKVASGQMKKFYQKRKSHSNITTVVHGHQIPLYGGMSVVSDAMKVHFFGFGLAQWQPGLMTDAPGQNGTDKLATACPSRVQICHSQSIEREHQVLEETMDLNDQTRLQSHSVLFQSLRDLLLESNGCYIISKLNKPVYFEMS</sequence>